<dbReference type="GO" id="GO:0016887">
    <property type="term" value="F:ATP hydrolysis activity"/>
    <property type="evidence" value="ECO:0007669"/>
    <property type="project" value="InterPro"/>
</dbReference>
<dbReference type="SUPFAM" id="SSF52540">
    <property type="entry name" value="P-loop containing nucleoside triphosphate hydrolases"/>
    <property type="match status" value="1"/>
</dbReference>
<dbReference type="GO" id="GO:0005524">
    <property type="term" value="F:ATP binding"/>
    <property type="evidence" value="ECO:0007669"/>
    <property type="project" value="UniProtKB-KW"/>
</dbReference>
<dbReference type="InterPro" id="IPR027417">
    <property type="entry name" value="P-loop_NTPase"/>
</dbReference>
<keyword evidence="7" id="KW-0614">Plasmid</keyword>
<dbReference type="Pfam" id="PF00005">
    <property type="entry name" value="ABC_tran"/>
    <property type="match status" value="1"/>
</dbReference>
<dbReference type="EMBL" id="CP020444">
    <property type="protein sequence ID" value="ARC38779.1"/>
    <property type="molecule type" value="Genomic_DNA"/>
</dbReference>
<dbReference type="SMART" id="SM00382">
    <property type="entry name" value="AAA"/>
    <property type="match status" value="1"/>
</dbReference>
<evidence type="ECO:0000256" key="2">
    <source>
        <dbReference type="ARBA" id="ARBA00022448"/>
    </source>
</evidence>
<dbReference type="InterPro" id="IPR003439">
    <property type="entry name" value="ABC_transporter-like_ATP-bd"/>
</dbReference>
<organism evidence="7 8">
    <name type="scientific">Paracoccus yeei</name>
    <dbReference type="NCBI Taxonomy" id="147645"/>
    <lineage>
        <taxon>Bacteria</taxon>
        <taxon>Pseudomonadati</taxon>
        <taxon>Pseudomonadota</taxon>
        <taxon>Alphaproteobacteria</taxon>
        <taxon>Rhodobacterales</taxon>
        <taxon>Paracoccaceae</taxon>
        <taxon>Paracoccus</taxon>
    </lineage>
</organism>
<keyword evidence="4 7" id="KW-0067">ATP-binding</keyword>
<evidence type="ECO:0000313" key="7">
    <source>
        <dbReference type="EMBL" id="ARC38779.1"/>
    </source>
</evidence>
<dbReference type="RefSeq" id="WP_080623066.1">
    <property type="nucleotide sequence ID" value="NZ_CAWMZI010000005.1"/>
</dbReference>
<keyword evidence="3" id="KW-0547">Nucleotide-binding</keyword>
<evidence type="ECO:0000313" key="8">
    <source>
        <dbReference type="Proteomes" id="UP000191257"/>
    </source>
</evidence>
<proteinExistence type="inferred from homology"/>
<keyword evidence="2" id="KW-0813">Transport</keyword>
<gene>
    <name evidence="7" type="ORF">A6J80_20960</name>
</gene>
<dbReference type="PROSITE" id="PS50893">
    <property type="entry name" value="ABC_TRANSPORTER_2"/>
    <property type="match status" value="1"/>
</dbReference>
<protein>
    <submittedName>
        <fullName evidence="7">ABC transporter ATP-binding protein</fullName>
    </submittedName>
</protein>
<dbReference type="GO" id="GO:0015807">
    <property type="term" value="P:L-amino acid transport"/>
    <property type="evidence" value="ECO:0007669"/>
    <property type="project" value="TreeGrafter"/>
</dbReference>
<keyword evidence="5" id="KW-0029">Amino-acid transport</keyword>
<dbReference type="Gene3D" id="3.40.50.300">
    <property type="entry name" value="P-loop containing nucleotide triphosphate hydrolases"/>
    <property type="match status" value="1"/>
</dbReference>
<dbReference type="PANTHER" id="PTHR43820:SF4">
    <property type="entry name" value="HIGH-AFFINITY BRANCHED-CHAIN AMINO ACID TRANSPORT ATP-BINDING PROTEIN LIVF"/>
    <property type="match status" value="1"/>
</dbReference>
<evidence type="ECO:0000256" key="1">
    <source>
        <dbReference type="ARBA" id="ARBA00005417"/>
    </source>
</evidence>
<dbReference type="GO" id="GO:0015658">
    <property type="term" value="F:branched-chain amino acid transmembrane transporter activity"/>
    <property type="evidence" value="ECO:0007669"/>
    <property type="project" value="TreeGrafter"/>
</dbReference>
<dbReference type="InterPro" id="IPR052156">
    <property type="entry name" value="BCAA_Transport_ATP-bd_LivF"/>
</dbReference>
<dbReference type="KEGG" id="pye:A6J80_20960"/>
<dbReference type="CDD" id="cd03224">
    <property type="entry name" value="ABC_TM1139_LivF_branched"/>
    <property type="match status" value="1"/>
</dbReference>
<dbReference type="AlphaFoldDB" id="A0A1V0GYL1"/>
<dbReference type="Proteomes" id="UP000191257">
    <property type="component" value="Plasmid unnamed4"/>
</dbReference>
<evidence type="ECO:0000256" key="3">
    <source>
        <dbReference type="ARBA" id="ARBA00022741"/>
    </source>
</evidence>
<reference evidence="7" key="1">
    <citation type="submission" date="2017-12" db="EMBL/GenBank/DDBJ databases">
        <title>FDA dAtabase for Regulatory Grade micrObial Sequences (FDA-ARGOS): Supporting development and validation of Infectious Disease Dx tests.</title>
        <authorList>
            <person name="Campos J."/>
            <person name="Goldberg B."/>
            <person name="Tallon L."/>
            <person name="Sadzewicz L."/>
            <person name="Sengamalay N."/>
            <person name="Ott S."/>
            <person name="Godinez A."/>
            <person name="Nagaraj S."/>
            <person name="Vyas G."/>
            <person name="Aluvathingal J."/>
            <person name="Nadendla S."/>
            <person name="Geyer C."/>
            <person name="Nandy P."/>
            <person name="Hobson J."/>
            <person name="Sichtig H."/>
        </authorList>
    </citation>
    <scope>NUCLEOTIDE SEQUENCE</scope>
    <source>
        <strain evidence="7">FDAARGOS_252</strain>
        <plasmid evidence="7">unnamed4</plasmid>
    </source>
</reference>
<dbReference type="InterPro" id="IPR003593">
    <property type="entry name" value="AAA+_ATPase"/>
</dbReference>
<comment type="similarity">
    <text evidence="1">Belongs to the ABC transporter superfamily.</text>
</comment>
<evidence type="ECO:0000259" key="6">
    <source>
        <dbReference type="PROSITE" id="PS50893"/>
    </source>
</evidence>
<evidence type="ECO:0000256" key="5">
    <source>
        <dbReference type="ARBA" id="ARBA00022970"/>
    </source>
</evidence>
<keyword evidence="8" id="KW-1185">Reference proteome</keyword>
<name>A0A1V0GYL1_9RHOB</name>
<feature type="domain" description="ABC transporter" evidence="6">
    <location>
        <begin position="6"/>
        <end position="239"/>
    </location>
</feature>
<sequence>MSSSFFDARGLSISYDKVSAIRDVSIRFDKGQVVALIGANGAGKSSTLRAITGLKRPERGEIWFDGERIDRLAPAQLVRKGIAMVPEGRRVFPHMSVRDNLLMGAYTRTDKPAVARDLERILTRFPRLRERLRQAAGTLSGGEQEMLVIGRALMTRPRLLLLDEPSLGLAPLVVRDIARLILEINREEGVSVILVEQNSRMALRISQYAYVLETGRVGLEGLSSELFDNAHVRALYLGG</sequence>
<geneLocation type="plasmid" evidence="7 8">
    <name>unnamed4</name>
</geneLocation>
<accession>A0A1V0GYL1</accession>
<evidence type="ECO:0000256" key="4">
    <source>
        <dbReference type="ARBA" id="ARBA00022840"/>
    </source>
</evidence>
<dbReference type="PANTHER" id="PTHR43820">
    <property type="entry name" value="HIGH-AFFINITY BRANCHED-CHAIN AMINO ACID TRANSPORT ATP-BINDING PROTEIN LIVF"/>
    <property type="match status" value="1"/>
</dbReference>